<gene>
    <name evidence="11" type="ORF">EV132_103356</name>
</gene>
<dbReference type="SUPFAM" id="SSF88946">
    <property type="entry name" value="Sigma2 domain of RNA polymerase sigma factors"/>
    <property type="match status" value="1"/>
</dbReference>
<evidence type="ECO:0000256" key="1">
    <source>
        <dbReference type="ARBA" id="ARBA00010641"/>
    </source>
</evidence>
<dbReference type="SUPFAM" id="SSF88659">
    <property type="entry name" value="Sigma3 and sigma4 domains of RNA polymerase sigma factors"/>
    <property type="match status" value="1"/>
</dbReference>
<dbReference type="InterPro" id="IPR013249">
    <property type="entry name" value="RNA_pol_sigma70_r4_t2"/>
</dbReference>
<dbReference type="AlphaFoldDB" id="A0A4R3QJ17"/>
<dbReference type="InterPro" id="IPR039425">
    <property type="entry name" value="RNA_pol_sigma-70-like"/>
</dbReference>
<dbReference type="PANTHER" id="PTHR43133">
    <property type="entry name" value="RNA POLYMERASE ECF-TYPE SIGMA FACTO"/>
    <property type="match status" value="1"/>
</dbReference>
<dbReference type="EMBL" id="SMBH01000003">
    <property type="protein sequence ID" value="TCU18236.1"/>
    <property type="molecule type" value="Genomic_DNA"/>
</dbReference>
<dbReference type="InterPro" id="IPR014284">
    <property type="entry name" value="RNA_pol_sigma-70_dom"/>
</dbReference>
<keyword evidence="3 7" id="KW-0805">Transcription regulation</keyword>
<dbReference type="InterPro" id="IPR000838">
    <property type="entry name" value="RNA_pol_sigma70_ECF_CS"/>
</dbReference>
<evidence type="ECO:0000259" key="8">
    <source>
        <dbReference type="Pfam" id="PF04542"/>
    </source>
</evidence>
<dbReference type="Gene3D" id="3.10.450.50">
    <property type="match status" value="1"/>
</dbReference>
<feature type="domain" description="SnoaL-like" evidence="10">
    <location>
        <begin position="235"/>
        <end position="329"/>
    </location>
</feature>
<dbReference type="InterPro" id="IPR032710">
    <property type="entry name" value="NTF2-like_dom_sf"/>
</dbReference>
<feature type="domain" description="RNA polymerase sigma factor 70 region 4 type 2" evidence="9">
    <location>
        <begin position="160"/>
        <end position="212"/>
    </location>
</feature>
<dbReference type="Pfam" id="PF04542">
    <property type="entry name" value="Sigma70_r2"/>
    <property type="match status" value="1"/>
</dbReference>
<evidence type="ECO:0000256" key="2">
    <source>
        <dbReference type="ARBA" id="ARBA00011344"/>
    </source>
</evidence>
<evidence type="ECO:0000313" key="12">
    <source>
        <dbReference type="Proteomes" id="UP000294576"/>
    </source>
</evidence>
<dbReference type="InterPro" id="IPR036388">
    <property type="entry name" value="WH-like_DNA-bd_sf"/>
</dbReference>
<dbReference type="InterPro" id="IPR013324">
    <property type="entry name" value="RNA_pol_sigma_r3/r4-like"/>
</dbReference>
<accession>A0A4R3QJ17</accession>
<dbReference type="GO" id="GO:0016987">
    <property type="term" value="F:sigma factor activity"/>
    <property type="evidence" value="ECO:0007669"/>
    <property type="project" value="UniProtKB-KW"/>
</dbReference>
<dbReference type="NCBIfam" id="NF006089">
    <property type="entry name" value="PRK08241.1"/>
    <property type="match status" value="1"/>
</dbReference>
<dbReference type="InterPro" id="IPR013325">
    <property type="entry name" value="RNA_pol_sigma_r2"/>
</dbReference>
<evidence type="ECO:0000256" key="4">
    <source>
        <dbReference type="ARBA" id="ARBA00023082"/>
    </source>
</evidence>
<dbReference type="Pfam" id="PF12680">
    <property type="entry name" value="SnoaL_2"/>
    <property type="match status" value="1"/>
</dbReference>
<dbReference type="Gene3D" id="1.10.1740.10">
    <property type="match status" value="1"/>
</dbReference>
<dbReference type="PANTHER" id="PTHR43133:SF65">
    <property type="entry name" value="ECF RNA POLYMERASE SIGMA FACTOR SIGG"/>
    <property type="match status" value="1"/>
</dbReference>
<dbReference type="SUPFAM" id="SSF54427">
    <property type="entry name" value="NTF2-like"/>
    <property type="match status" value="1"/>
</dbReference>
<evidence type="ECO:0000256" key="6">
    <source>
        <dbReference type="ARBA" id="ARBA00023163"/>
    </source>
</evidence>
<dbReference type="InterPro" id="IPR037401">
    <property type="entry name" value="SnoaL-like"/>
</dbReference>
<protein>
    <recommendedName>
        <fullName evidence="7">RNA polymerase sigma factor</fullName>
    </recommendedName>
</protein>
<organism evidence="11 12">
    <name type="scientific">Rhizobium sullae</name>
    <name type="common">Rhizobium hedysari</name>
    <dbReference type="NCBI Taxonomy" id="50338"/>
    <lineage>
        <taxon>Bacteria</taxon>
        <taxon>Pseudomonadati</taxon>
        <taxon>Pseudomonadota</taxon>
        <taxon>Alphaproteobacteria</taxon>
        <taxon>Hyphomicrobiales</taxon>
        <taxon>Rhizobiaceae</taxon>
        <taxon>Rhizobium/Agrobacterium group</taxon>
        <taxon>Rhizobium</taxon>
    </lineage>
</organism>
<keyword evidence="6 7" id="KW-0804">Transcription</keyword>
<feature type="domain" description="RNA polymerase sigma-70 region 2" evidence="8">
    <location>
        <begin position="35"/>
        <end position="102"/>
    </location>
</feature>
<keyword evidence="5 7" id="KW-0238">DNA-binding</keyword>
<name>A0A4R3QJ17_RHISU</name>
<evidence type="ECO:0000259" key="9">
    <source>
        <dbReference type="Pfam" id="PF08281"/>
    </source>
</evidence>
<dbReference type="Proteomes" id="UP000294576">
    <property type="component" value="Unassembled WGS sequence"/>
</dbReference>
<sequence length="354" mass="39203">MLMAQSDRTSQPIAGVSAIEPAVASPGGPDAFARLAEPYRRQIKAHCYRMSGSLHEAEDLVQETYLRAWRAFASFEGRGSLKAWLYQIATRVCLDAIAQRKRLQRILPEGSFPPATEMPSGQPPADIAWLEPYPDSELDQLADESPDAETRYLQRESVRLAFVAALQHLPPRQRAVLLLIDVLGWSSAETALLIGGSTASVNSALQRARATLERHNRAGMDGPIVVPPDQQALLDRYVRAWEDKNLDGFVALLKSEATYAMPPWSHWYLGREAIGRFFGAVWKHYGRFRLLPTQANGQPAFVLYTQADGERAWRAHSVQVLGIEGDAISSLTAFMRPLAPALIPSFGLPLAFED</sequence>
<evidence type="ECO:0000256" key="3">
    <source>
        <dbReference type="ARBA" id="ARBA00023015"/>
    </source>
</evidence>
<dbReference type="NCBIfam" id="TIGR02960">
    <property type="entry name" value="SigX5"/>
    <property type="match status" value="1"/>
</dbReference>
<comment type="caution">
    <text evidence="11">The sequence shown here is derived from an EMBL/GenBank/DDBJ whole genome shotgun (WGS) entry which is preliminary data.</text>
</comment>
<dbReference type="PROSITE" id="PS01063">
    <property type="entry name" value="SIGMA70_ECF"/>
    <property type="match status" value="1"/>
</dbReference>
<evidence type="ECO:0000313" key="11">
    <source>
        <dbReference type="EMBL" id="TCU18236.1"/>
    </source>
</evidence>
<dbReference type="InterPro" id="IPR007627">
    <property type="entry name" value="RNA_pol_sigma70_r2"/>
</dbReference>
<keyword evidence="4 7" id="KW-0731">Sigma factor</keyword>
<dbReference type="InterPro" id="IPR014305">
    <property type="entry name" value="RNA_pol_sigma-G_actinobac"/>
</dbReference>
<dbReference type="NCBIfam" id="TIGR02937">
    <property type="entry name" value="sigma70-ECF"/>
    <property type="match status" value="1"/>
</dbReference>
<comment type="subunit">
    <text evidence="2">Interacts transiently with the RNA polymerase catalytic core formed by RpoA, RpoB, RpoC and RpoZ (2 alpha, 1 beta, 1 beta' and 1 omega subunit) to form the RNA polymerase holoenzyme that can initiate transcription.</text>
</comment>
<evidence type="ECO:0000256" key="5">
    <source>
        <dbReference type="ARBA" id="ARBA00023125"/>
    </source>
</evidence>
<evidence type="ECO:0000259" key="10">
    <source>
        <dbReference type="Pfam" id="PF12680"/>
    </source>
</evidence>
<dbReference type="CDD" id="cd06171">
    <property type="entry name" value="Sigma70_r4"/>
    <property type="match status" value="1"/>
</dbReference>
<dbReference type="Gene3D" id="1.10.10.10">
    <property type="entry name" value="Winged helix-like DNA-binding domain superfamily/Winged helix DNA-binding domain"/>
    <property type="match status" value="1"/>
</dbReference>
<evidence type="ECO:0000256" key="7">
    <source>
        <dbReference type="RuleBase" id="RU000716"/>
    </source>
</evidence>
<comment type="similarity">
    <text evidence="1 7">Belongs to the sigma-70 factor family. ECF subfamily.</text>
</comment>
<dbReference type="Pfam" id="PF08281">
    <property type="entry name" value="Sigma70_r4_2"/>
    <property type="match status" value="1"/>
</dbReference>
<dbReference type="GO" id="GO:0003677">
    <property type="term" value="F:DNA binding"/>
    <property type="evidence" value="ECO:0007669"/>
    <property type="project" value="UniProtKB-KW"/>
</dbReference>
<proteinExistence type="inferred from homology"/>
<dbReference type="GO" id="GO:0006352">
    <property type="term" value="P:DNA-templated transcription initiation"/>
    <property type="evidence" value="ECO:0007669"/>
    <property type="project" value="InterPro"/>
</dbReference>
<reference evidence="11 12" key="1">
    <citation type="submission" date="2019-03" db="EMBL/GenBank/DDBJ databases">
        <title>Genomic Encyclopedia of Type Strains, Phase IV (KMG-V): Genome sequencing to study the core and pangenomes of soil and plant-associated prokaryotes.</title>
        <authorList>
            <person name="Whitman W."/>
        </authorList>
    </citation>
    <scope>NUCLEOTIDE SEQUENCE [LARGE SCALE GENOMIC DNA]</scope>
    <source>
        <strain evidence="11 12">Hc14</strain>
    </source>
</reference>